<dbReference type="InterPro" id="IPR023170">
    <property type="entry name" value="HhH_base_excis_C"/>
</dbReference>
<name>A0AAE0P840_9PEZI</name>
<organism evidence="3 4">
    <name type="scientific">Podospora didyma</name>
    <dbReference type="NCBI Taxonomy" id="330526"/>
    <lineage>
        <taxon>Eukaryota</taxon>
        <taxon>Fungi</taxon>
        <taxon>Dikarya</taxon>
        <taxon>Ascomycota</taxon>
        <taxon>Pezizomycotina</taxon>
        <taxon>Sordariomycetes</taxon>
        <taxon>Sordariomycetidae</taxon>
        <taxon>Sordariales</taxon>
        <taxon>Podosporaceae</taxon>
        <taxon>Podospora</taxon>
    </lineage>
</organism>
<reference evidence="3" key="2">
    <citation type="submission" date="2023-06" db="EMBL/GenBank/DDBJ databases">
        <authorList>
            <consortium name="Lawrence Berkeley National Laboratory"/>
            <person name="Haridas S."/>
            <person name="Hensen N."/>
            <person name="Bonometti L."/>
            <person name="Westerberg I."/>
            <person name="Brannstrom I.O."/>
            <person name="Guillou S."/>
            <person name="Cros-Aarteil S."/>
            <person name="Calhoun S."/>
            <person name="Kuo A."/>
            <person name="Mondo S."/>
            <person name="Pangilinan J."/>
            <person name="Riley R."/>
            <person name="LaButti K."/>
            <person name="Andreopoulos B."/>
            <person name="Lipzen A."/>
            <person name="Chen C."/>
            <person name="Yanf M."/>
            <person name="Daum C."/>
            <person name="Ng V."/>
            <person name="Clum A."/>
            <person name="Steindorff A."/>
            <person name="Ohm R."/>
            <person name="Martin F."/>
            <person name="Silar P."/>
            <person name="Natvig D."/>
            <person name="Lalanne C."/>
            <person name="Gautier V."/>
            <person name="Ament-velasquez S.L."/>
            <person name="Kruys A."/>
            <person name="Hutchinson M.I."/>
            <person name="Powell A.J."/>
            <person name="Barry K."/>
            <person name="Miller A.N."/>
            <person name="Grigoriev I.V."/>
            <person name="Debuchy R."/>
            <person name="Gladieux P."/>
            <person name="Thoren M.H."/>
            <person name="Johannesson H."/>
        </authorList>
    </citation>
    <scope>NUCLEOTIDE SEQUENCE</scope>
    <source>
        <strain evidence="3">CBS 232.78</strain>
    </source>
</reference>
<feature type="region of interest" description="Disordered" evidence="1">
    <location>
        <begin position="173"/>
        <end position="205"/>
    </location>
</feature>
<reference evidence="3" key="1">
    <citation type="journal article" date="2023" name="Mol. Phylogenet. Evol.">
        <title>Genome-scale phylogeny and comparative genomics of the fungal order Sordariales.</title>
        <authorList>
            <person name="Hensen N."/>
            <person name="Bonometti L."/>
            <person name="Westerberg I."/>
            <person name="Brannstrom I.O."/>
            <person name="Guillou S."/>
            <person name="Cros-Aarteil S."/>
            <person name="Calhoun S."/>
            <person name="Haridas S."/>
            <person name="Kuo A."/>
            <person name="Mondo S."/>
            <person name="Pangilinan J."/>
            <person name="Riley R."/>
            <person name="LaButti K."/>
            <person name="Andreopoulos B."/>
            <person name="Lipzen A."/>
            <person name="Chen C."/>
            <person name="Yan M."/>
            <person name="Daum C."/>
            <person name="Ng V."/>
            <person name="Clum A."/>
            <person name="Steindorff A."/>
            <person name="Ohm R.A."/>
            <person name="Martin F."/>
            <person name="Silar P."/>
            <person name="Natvig D.O."/>
            <person name="Lalanne C."/>
            <person name="Gautier V."/>
            <person name="Ament-Velasquez S.L."/>
            <person name="Kruys A."/>
            <person name="Hutchinson M.I."/>
            <person name="Powell A.J."/>
            <person name="Barry K."/>
            <person name="Miller A.N."/>
            <person name="Grigoriev I.V."/>
            <person name="Debuchy R."/>
            <person name="Gladieux P."/>
            <person name="Hiltunen Thoren M."/>
            <person name="Johannesson H."/>
        </authorList>
    </citation>
    <scope>NUCLEOTIDE SEQUENCE</scope>
    <source>
        <strain evidence="3">CBS 232.78</strain>
    </source>
</reference>
<dbReference type="AlphaFoldDB" id="A0AAE0P840"/>
<proteinExistence type="predicted"/>
<dbReference type="GO" id="GO:0000702">
    <property type="term" value="F:oxidized base lesion DNA N-glycosylase activity"/>
    <property type="evidence" value="ECO:0007669"/>
    <property type="project" value="UniProtKB-ARBA"/>
</dbReference>
<keyword evidence="4" id="KW-1185">Reference proteome</keyword>
<dbReference type="InterPro" id="IPR011257">
    <property type="entry name" value="DNA_glycosylase"/>
</dbReference>
<gene>
    <name evidence="3" type="ORF">B0H63DRAFT_462616</name>
</gene>
<evidence type="ECO:0000313" key="3">
    <source>
        <dbReference type="EMBL" id="KAK3395068.1"/>
    </source>
</evidence>
<evidence type="ECO:0000313" key="4">
    <source>
        <dbReference type="Proteomes" id="UP001285441"/>
    </source>
</evidence>
<feature type="compositionally biased region" description="Basic and acidic residues" evidence="1">
    <location>
        <begin position="187"/>
        <end position="205"/>
    </location>
</feature>
<evidence type="ECO:0000256" key="1">
    <source>
        <dbReference type="SAM" id="MobiDB-lite"/>
    </source>
</evidence>
<evidence type="ECO:0000259" key="2">
    <source>
        <dbReference type="SMART" id="SM00478"/>
    </source>
</evidence>
<protein>
    <submittedName>
        <fullName evidence="3">DNA glycosylase</fullName>
    </submittedName>
</protein>
<sequence length="205" mass="23101">MDRAYNLSSVTSMEDKWTAIVSGGQAKLQAAIQCGGLSAVKSRVIINILEQVHARYGVYSLEHLHSETDEDAIMRELLSFKGVGPKTASCVLLFCLGRHSFAVDTHVWRITGLLRWRPREASRDETHLHLDARIPDEEKYGLHVLLVTHGKRCAECKAGGRDEGKCPLRREFKKKAKKTDEEGEDDEKAKKEEETSVKVEDIEEV</sequence>
<dbReference type="Gene3D" id="1.10.340.30">
    <property type="entry name" value="Hypothetical protein, domain 2"/>
    <property type="match status" value="1"/>
</dbReference>
<dbReference type="InterPro" id="IPR003265">
    <property type="entry name" value="HhH-GPD_domain"/>
</dbReference>
<dbReference type="Proteomes" id="UP001285441">
    <property type="component" value="Unassembled WGS sequence"/>
</dbReference>
<dbReference type="PANTHER" id="PTHR47203">
    <property type="match status" value="1"/>
</dbReference>
<dbReference type="GO" id="GO:0006285">
    <property type="term" value="P:base-excision repair, AP site formation"/>
    <property type="evidence" value="ECO:0007669"/>
    <property type="project" value="UniProtKB-ARBA"/>
</dbReference>
<dbReference type="EMBL" id="JAULSW010000001">
    <property type="protein sequence ID" value="KAK3395068.1"/>
    <property type="molecule type" value="Genomic_DNA"/>
</dbReference>
<dbReference type="PANTHER" id="PTHR47203:SF1">
    <property type="entry name" value="HYPOTHETICAL BASE EXCISION DNA REPAIR PROTEIN (EUROFUNG)"/>
    <property type="match status" value="1"/>
</dbReference>
<dbReference type="Gene3D" id="1.10.1670.10">
    <property type="entry name" value="Helix-hairpin-Helix base-excision DNA repair enzymes (C-terminal)"/>
    <property type="match status" value="1"/>
</dbReference>
<feature type="domain" description="HhH-GPD" evidence="2">
    <location>
        <begin position="1"/>
        <end position="152"/>
    </location>
</feature>
<accession>A0AAE0P840</accession>
<dbReference type="SMART" id="SM00478">
    <property type="entry name" value="ENDO3c"/>
    <property type="match status" value="1"/>
</dbReference>
<comment type="caution">
    <text evidence="3">The sequence shown here is derived from an EMBL/GenBank/DDBJ whole genome shotgun (WGS) entry which is preliminary data.</text>
</comment>
<dbReference type="CDD" id="cd00056">
    <property type="entry name" value="ENDO3c"/>
    <property type="match status" value="1"/>
</dbReference>
<dbReference type="SUPFAM" id="SSF48150">
    <property type="entry name" value="DNA-glycosylase"/>
    <property type="match status" value="1"/>
</dbReference>